<evidence type="ECO:0000313" key="2">
    <source>
        <dbReference type="Proteomes" id="UP001732700"/>
    </source>
</evidence>
<reference evidence="1" key="1">
    <citation type="submission" date="2021-05" db="EMBL/GenBank/DDBJ databases">
        <authorList>
            <person name="Scholz U."/>
            <person name="Mascher M."/>
            <person name="Fiebig A."/>
        </authorList>
    </citation>
    <scope>NUCLEOTIDE SEQUENCE [LARGE SCALE GENOMIC DNA]</scope>
</reference>
<reference evidence="1" key="2">
    <citation type="submission" date="2025-09" db="UniProtKB">
        <authorList>
            <consortium name="EnsemblPlants"/>
        </authorList>
    </citation>
    <scope>IDENTIFICATION</scope>
</reference>
<dbReference type="Proteomes" id="UP001732700">
    <property type="component" value="Chromosome 1D"/>
</dbReference>
<accession>A0ACD5TVE0</accession>
<protein>
    <submittedName>
        <fullName evidence="1">Uncharacterized protein</fullName>
    </submittedName>
</protein>
<name>A0ACD5TVE0_AVESA</name>
<evidence type="ECO:0000313" key="1">
    <source>
        <dbReference type="EnsemblPlants" id="AVESA.00010b.r2.1DG0134390.1.CDS.1"/>
    </source>
</evidence>
<proteinExistence type="predicted"/>
<dbReference type="EnsemblPlants" id="AVESA.00010b.r2.1DG0134390.1">
    <property type="protein sequence ID" value="AVESA.00010b.r2.1DG0134390.1.CDS.1"/>
    <property type="gene ID" value="AVESA.00010b.r2.1DG0134390"/>
</dbReference>
<keyword evidence="2" id="KW-1185">Reference proteome</keyword>
<organism evidence="1 2">
    <name type="scientific">Avena sativa</name>
    <name type="common">Oat</name>
    <dbReference type="NCBI Taxonomy" id="4498"/>
    <lineage>
        <taxon>Eukaryota</taxon>
        <taxon>Viridiplantae</taxon>
        <taxon>Streptophyta</taxon>
        <taxon>Embryophyta</taxon>
        <taxon>Tracheophyta</taxon>
        <taxon>Spermatophyta</taxon>
        <taxon>Magnoliopsida</taxon>
        <taxon>Liliopsida</taxon>
        <taxon>Poales</taxon>
        <taxon>Poaceae</taxon>
        <taxon>BOP clade</taxon>
        <taxon>Pooideae</taxon>
        <taxon>Poodae</taxon>
        <taxon>Poeae</taxon>
        <taxon>Poeae Chloroplast Group 1 (Aveneae type)</taxon>
        <taxon>Aveninae</taxon>
        <taxon>Avena</taxon>
    </lineage>
</organism>
<sequence length="236" mass="26661">MSMSASRMIVNSLGGAARTGNNASSFRTLKAVGESTNIVGGFSNTRRFSDIAGYRLLDKITANTSQFGEYCFALYLGGMAGAVVIAYGLSYMVCERRERRERSRFPRYDDDIKLKHDDLLQFDDDAMDSSQDQLVSRWREADDRKLAQLEAEIAGLCGAVGRFDLRAENTELREELLRAGTAAEVLEIRERYDGLVEGISRTSSQWRAEADVKLAEYNREMRERIQEEVQRKQNGL</sequence>